<evidence type="ECO:0000313" key="1">
    <source>
        <dbReference type="EMBL" id="KZM97766.1"/>
    </source>
</evidence>
<reference evidence="2" key="2">
    <citation type="submission" date="2022-03" db="EMBL/GenBank/DDBJ databases">
        <title>Draft title - Genomic analysis of global carrot germplasm unveils the trajectory of domestication and the origin of high carotenoid orange carrot.</title>
        <authorList>
            <person name="Iorizzo M."/>
            <person name="Ellison S."/>
            <person name="Senalik D."/>
            <person name="Macko-Podgorni A."/>
            <person name="Grzebelus D."/>
            <person name="Bostan H."/>
            <person name="Rolling W."/>
            <person name="Curaba J."/>
            <person name="Simon P."/>
        </authorList>
    </citation>
    <scope>NUCLEOTIDE SEQUENCE</scope>
    <source>
        <tissue evidence="2">Leaf</tissue>
    </source>
</reference>
<dbReference type="Gramene" id="KZM97766">
    <property type="protein sequence ID" value="KZM97766"/>
    <property type="gene ID" value="DCAR_014872"/>
</dbReference>
<accession>A0A165WXV2</accession>
<dbReference type="EMBL" id="LNRQ01000004">
    <property type="protein sequence ID" value="KZM97766.1"/>
    <property type="molecule type" value="Genomic_DNA"/>
</dbReference>
<evidence type="ECO:0000313" key="2">
    <source>
        <dbReference type="EMBL" id="WOG96628.1"/>
    </source>
</evidence>
<protein>
    <submittedName>
        <fullName evidence="1">Uncharacterized protein</fullName>
    </submittedName>
</protein>
<name>A0A165WXV2_DAUCS</name>
<dbReference type="Proteomes" id="UP000077755">
    <property type="component" value="Chromosome 4"/>
</dbReference>
<dbReference type="EMBL" id="CP093346">
    <property type="protein sequence ID" value="WOG96628.1"/>
    <property type="molecule type" value="Genomic_DNA"/>
</dbReference>
<gene>
    <name evidence="1" type="ORF">DCAR_014872</name>
    <name evidence="2" type="ORF">DCAR_0415964</name>
</gene>
<keyword evidence="3" id="KW-1185">Reference proteome</keyword>
<dbReference type="AlphaFoldDB" id="A0A165WXV2"/>
<proteinExistence type="predicted"/>
<evidence type="ECO:0000313" key="3">
    <source>
        <dbReference type="Proteomes" id="UP000077755"/>
    </source>
</evidence>
<organism evidence="1">
    <name type="scientific">Daucus carota subsp. sativus</name>
    <name type="common">Carrot</name>
    <dbReference type="NCBI Taxonomy" id="79200"/>
    <lineage>
        <taxon>Eukaryota</taxon>
        <taxon>Viridiplantae</taxon>
        <taxon>Streptophyta</taxon>
        <taxon>Embryophyta</taxon>
        <taxon>Tracheophyta</taxon>
        <taxon>Spermatophyta</taxon>
        <taxon>Magnoliopsida</taxon>
        <taxon>eudicotyledons</taxon>
        <taxon>Gunneridae</taxon>
        <taxon>Pentapetalae</taxon>
        <taxon>asterids</taxon>
        <taxon>campanulids</taxon>
        <taxon>Apiales</taxon>
        <taxon>Apiaceae</taxon>
        <taxon>Apioideae</taxon>
        <taxon>Scandiceae</taxon>
        <taxon>Daucinae</taxon>
        <taxon>Daucus</taxon>
        <taxon>Daucus sect. Daucus</taxon>
    </lineage>
</organism>
<sequence>MNLGKYANFNELKMIDIKSRRIDVESHRLRKIFRKSSKILYILVGFYKLQATKS</sequence>
<reference evidence="1" key="1">
    <citation type="journal article" date="2016" name="Nat. Genet.">
        <title>A high-quality carrot genome assembly provides new insights into carotenoid accumulation and asterid genome evolution.</title>
        <authorList>
            <person name="Iorizzo M."/>
            <person name="Ellison S."/>
            <person name="Senalik D."/>
            <person name="Zeng P."/>
            <person name="Satapoomin P."/>
            <person name="Huang J."/>
            <person name="Bowman M."/>
            <person name="Iovene M."/>
            <person name="Sanseverino W."/>
            <person name="Cavagnaro P."/>
            <person name="Yildiz M."/>
            <person name="Macko-Podgorni A."/>
            <person name="Moranska E."/>
            <person name="Grzebelus E."/>
            <person name="Grzebelus D."/>
            <person name="Ashrafi H."/>
            <person name="Zheng Z."/>
            <person name="Cheng S."/>
            <person name="Spooner D."/>
            <person name="Van Deynze A."/>
            <person name="Simon P."/>
        </authorList>
    </citation>
    <scope>NUCLEOTIDE SEQUENCE [LARGE SCALE GENOMIC DNA]</scope>
    <source>
        <tissue evidence="1">Leaf</tissue>
    </source>
</reference>